<dbReference type="PRINTS" id="PR01008">
    <property type="entry name" value="FLGLRINGFLGH"/>
</dbReference>
<evidence type="ECO:0000256" key="6">
    <source>
        <dbReference type="ARBA" id="ARBA00023136"/>
    </source>
</evidence>
<dbReference type="InterPro" id="IPR000527">
    <property type="entry name" value="Flag_Lring"/>
</dbReference>
<feature type="region of interest" description="Disordered" evidence="10">
    <location>
        <begin position="81"/>
        <end position="100"/>
    </location>
</feature>
<evidence type="ECO:0000256" key="5">
    <source>
        <dbReference type="ARBA" id="ARBA00022729"/>
    </source>
</evidence>
<keyword evidence="8 9" id="KW-0998">Cell outer membrane</keyword>
<comment type="similarity">
    <text evidence="3 9">Belongs to the FlgH family.</text>
</comment>
<name>A0ABW8Z284_9BURK</name>
<dbReference type="Pfam" id="PF02107">
    <property type="entry name" value="FlgH"/>
    <property type="match status" value="1"/>
</dbReference>
<comment type="subcellular location">
    <subcellularLocation>
        <location evidence="9">Cell outer membrane</location>
        <topology evidence="9">Lipid-anchor</topology>
    </subcellularLocation>
    <subcellularLocation>
        <location evidence="9">Bacterial flagellum basal body</location>
    </subcellularLocation>
    <subcellularLocation>
        <location evidence="2">Membrane</location>
    </subcellularLocation>
</comment>
<keyword evidence="11" id="KW-0966">Cell projection</keyword>
<evidence type="ECO:0000313" key="11">
    <source>
        <dbReference type="EMBL" id="MFL9877204.1"/>
    </source>
</evidence>
<evidence type="ECO:0000256" key="4">
    <source>
        <dbReference type="ARBA" id="ARBA00011439"/>
    </source>
</evidence>
<accession>A0ABW8Z284</accession>
<dbReference type="PROSITE" id="PS51257">
    <property type="entry name" value="PROKAR_LIPOPROTEIN"/>
    <property type="match status" value="1"/>
</dbReference>
<evidence type="ECO:0000256" key="2">
    <source>
        <dbReference type="ARBA" id="ARBA00004370"/>
    </source>
</evidence>
<dbReference type="EMBL" id="JAQQFR010000001">
    <property type="protein sequence ID" value="MFL9877204.1"/>
    <property type="molecule type" value="Genomic_DNA"/>
</dbReference>
<dbReference type="Proteomes" id="UP001629214">
    <property type="component" value="Unassembled WGS sequence"/>
</dbReference>
<feature type="compositionally biased region" description="Polar residues" evidence="10">
    <location>
        <begin position="81"/>
        <end position="92"/>
    </location>
</feature>
<reference evidence="11 12" key="1">
    <citation type="journal article" date="2024" name="Chem. Sci.">
        <title>Discovery of megapolipeptins by genome mining of a Burkholderiales bacteria collection.</title>
        <authorList>
            <person name="Paulo B.S."/>
            <person name="Recchia M.J.J."/>
            <person name="Lee S."/>
            <person name="Fergusson C.H."/>
            <person name="Romanowski S.B."/>
            <person name="Hernandez A."/>
            <person name="Krull N."/>
            <person name="Liu D.Y."/>
            <person name="Cavanagh H."/>
            <person name="Bos A."/>
            <person name="Gray C.A."/>
            <person name="Murphy B.T."/>
            <person name="Linington R.G."/>
            <person name="Eustaquio A.S."/>
        </authorList>
    </citation>
    <scope>NUCLEOTIDE SEQUENCE [LARGE SCALE GENOMIC DNA]</scope>
    <source>
        <strain evidence="11 12">RL21-008-BIB-B</strain>
    </source>
</reference>
<keyword evidence="5 9" id="KW-0732">Signal</keyword>
<evidence type="ECO:0000256" key="8">
    <source>
        <dbReference type="ARBA" id="ARBA00023237"/>
    </source>
</evidence>
<dbReference type="HAMAP" id="MF_00415">
    <property type="entry name" value="FlgH"/>
    <property type="match status" value="1"/>
</dbReference>
<sequence>MIQQRIAYVAYGAGLLCLLSACSSPPPMVQGPTSVRPAFPVANVENNGAIFRVSSAQLFEESTTHYVGDILKIDISESLTGSNKSTTSNSRDTALKQVGPGAGSSMSGLLASVFNINATASGSDSFKGTGQTDNSNSMTGSLMVSIIEVLPNGNLVVAGEKRIGMNGSINTLRFSGVVRARDIRGGNVVSSSNVADARLEQVGGGTVADANSQGWMQQFFRSILTFW</sequence>
<dbReference type="PANTHER" id="PTHR34933">
    <property type="entry name" value="FLAGELLAR L-RING PROTEIN"/>
    <property type="match status" value="1"/>
</dbReference>
<dbReference type="PANTHER" id="PTHR34933:SF3">
    <property type="entry name" value="FLAGELLAR L-RING PROTEIN"/>
    <property type="match status" value="1"/>
</dbReference>
<dbReference type="RefSeq" id="WP_408165287.1">
    <property type="nucleotide sequence ID" value="NZ_JAQQFR010000001.1"/>
</dbReference>
<evidence type="ECO:0000313" key="12">
    <source>
        <dbReference type="Proteomes" id="UP001629214"/>
    </source>
</evidence>
<comment type="subunit">
    <text evidence="4 9">The basal body constitutes a major portion of the flagellar organelle and consists of four rings (L,P,S, and M) mounted on a central rod.</text>
</comment>
<keyword evidence="12" id="KW-1185">Reference proteome</keyword>
<evidence type="ECO:0000256" key="9">
    <source>
        <dbReference type="HAMAP-Rule" id="MF_00415"/>
    </source>
</evidence>
<keyword evidence="6 9" id="KW-0472">Membrane</keyword>
<evidence type="ECO:0000256" key="7">
    <source>
        <dbReference type="ARBA" id="ARBA00023143"/>
    </source>
</evidence>
<proteinExistence type="inferred from homology"/>
<keyword evidence="11" id="KW-0969">Cilium</keyword>
<evidence type="ECO:0000256" key="1">
    <source>
        <dbReference type="ARBA" id="ARBA00002591"/>
    </source>
</evidence>
<comment type="function">
    <text evidence="1 9">Assembles around the rod to form the L-ring and probably protects the motor/basal body from shearing forces during rotation.</text>
</comment>
<comment type="caution">
    <text evidence="11">The sequence shown here is derived from an EMBL/GenBank/DDBJ whole genome shotgun (WGS) entry which is preliminary data.</text>
</comment>
<keyword evidence="11" id="KW-0282">Flagellum</keyword>
<keyword evidence="9" id="KW-0449">Lipoprotein</keyword>
<gene>
    <name evidence="9" type="primary">flgH</name>
    <name evidence="11" type="ORF">PQR63_02325</name>
</gene>
<evidence type="ECO:0000256" key="3">
    <source>
        <dbReference type="ARBA" id="ARBA00006929"/>
    </source>
</evidence>
<evidence type="ECO:0000256" key="10">
    <source>
        <dbReference type="SAM" id="MobiDB-lite"/>
    </source>
</evidence>
<organism evidence="11 12">
    <name type="scientific">Herbaspirillum rhizosphaerae</name>
    <dbReference type="NCBI Taxonomy" id="346179"/>
    <lineage>
        <taxon>Bacteria</taxon>
        <taxon>Pseudomonadati</taxon>
        <taxon>Pseudomonadota</taxon>
        <taxon>Betaproteobacteria</taxon>
        <taxon>Burkholderiales</taxon>
        <taxon>Oxalobacteraceae</taxon>
        <taxon>Herbaspirillum</taxon>
    </lineage>
</organism>
<keyword evidence="7 9" id="KW-0975">Bacterial flagellum</keyword>
<protein>
    <recommendedName>
        <fullName evidence="9">Flagellar L-ring protein</fullName>
    </recommendedName>
    <alternativeName>
        <fullName evidence="9">Basal body L-ring protein</fullName>
    </alternativeName>
</protein>